<proteinExistence type="predicted"/>
<evidence type="ECO:0000313" key="1">
    <source>
        <dbReference type="EMBL" id="ALL68378.1"/>
    </source>
</evidence>
<evidence type="ECO:0000313" key="2">
    <source>
        <dbReference type="Proteomes" id="UP000019146"/>
    </source>
</evidence>
<sequence>MRGGRDMRYENRDDLVASKNALGSSHVMPAYERVAGHVIPSEKEVLRGGTDVSPREIQRVRWAENEFAPDAHYTILARQFEWTYRKSGDGYCWFRDCHAAHEEIVEYFQAFGLRYDDYVMLSDSQFEGVLGSLLDRAAPYALDYLENPALFEAETEYLSTRVRDWIRAVGLRQTDSINVHSAFAQFLTAKPRKYSRALPTNHGVAIREQGFERTSLKRAFRTADSAIVSEFKEDRNGRFYIDDPQQHALFSGIVGAFGYEYRDIAKDKSLLTDLARVIVGSVCEQLARENMGPRWDQVSAARIFSGFNPMVIRYVSAVHGRRMMTVWRLRDIVWPEVKRFSKKFPPRSRTPSQQLIVT</sequence>
<dbReference type="EMBL" id="CP012747">
    <property type="protein sequence ID" value="ALL68378.1"/>
    <property type="molecule type" value="Genomic_DNA"/>
</dbReference>
<dbReference type="KEGG" id="bcai:K788_00002995"/>
<reference evidence="1 2" key="1">
    <citation type="journal article" date="2014" name="Genome Announc.">
        <title>Draft Genome Sequence of the Haloacid-Degrading Burkholderia caribensis Strain MBA4.</title>
        <authorList>
            <person name="Pan Y."/>
            <person name="Kong K.F."/>
            <person name="Tsang J.S."/>
        </authorList>
    </citation>
    <scope>NUCLEOTIDE SEQUENCE [LARGE SCALE GENOMIC DNA]</scope>
    <source>
        <strain evidence="1 2">MBA4</strain>
    </source>
</reference>
<dbReference type="Proteomes" id="UP000019146">
    <property type="component" value="Chromosome 2"/>
</dbReference>
<gene>
    <name evidence="1" type="ORF">K788_00002995</name>
</gene>
<name>A0A0P0RIQ3_9BURK</name>
<organism evidence="1 2">
    <name type="scientific">Paraburkholderia caribensis MBA4</name>
    <dbReference type="NCBI Taxonomy" id="1323664"/>
    <lineage>
        <taxon>Bacteria</taxon>
        <taxon>Pseudomonadati</taxon>
        <taxon>Pseudomonadota</taxon>
        <taxon>Betaproteobacteria</taxon>
        <taxon>Burkholderiales</taxon>
        <taxon>Burkholderiaceae</taxon>
        <taxon>Paraburkholderia</taxon>
    </lineage>
</organism>
<dbReference type="AlphaFoldDB" id="A0A0P0RIQ3"/>
<protein>
    <submittedName>
        <fullName evidence="1">Uncharacterized protein</fullName>
    </submittedName>
</protein>
<accession>A0A0P0RIQ3</accession>